<proteinExistence type="predicted"/>
<dbReference type="SMART" id="SM00267">
    <property type="entry name" value="GGDEF"/>
    <property type="match status" value="1"/>
</dbReference>
<feature type="domain" description="GGDEF" evidence="1">
    <location>
        <begin position="125"/>
        <end position="266"/>
    </location>
</feature>
<dbReference type="PANTHER" id="PTHR44757">
    <property type="entry name" value="DIGUANYLATE CYCLASE DGCP"/>
    <property type="match status" value="1"/>
</dbReference>
<dbReference type="InterPro" id="IPR029787">
    <property type="entry name" value="Nucleotide_cyclase"/>
</dbReference>
<protein>
    <recommendedName>
        <fullName evidence="1">GGDEF domain-containing protein</fullName>
    </recommendedName>
</protein>
<dbReference type="InterPro" id="IPR043128">
    <property type="entry name" value="Rev_trsase/Diguanyl_cyclase"/>
</dbReference>
<name>A0A1F5EFE9_9BACT</name>
<dbReference type="EMBL" id="MEZY01000002">
    <property type="protein sequence ID" value="OGD65946.1"/>
    <property type="molecule type" value="Genomic_DNA"/>
</dbReference>
<dbReference type="PANTHER" id="PTHR44757:SF2">
    <property type="entry name" value="BIOFILM ARCHITECTURE MAINTENANCE PROTEIN MBAA"/>
    <property type="match status" value="1"/>
</dbReference>
<evidence type="ECO:0000313" key="3">
    <source>
        <dbReference type="Proteomes" id="UP000178583"/>
    </source>
</evidence>
<evidence type="ECO:0000313" key="2">
    <source>
        <dbReference type="EMBL" id="OGD65946.1"/>
    </source>
</evidence>
<dbReference type="Gene3D" id="3.30.70.270">
    <property type="match status" value="1"/>
</dbReference>
<organism evidence="2 3">
    <name type="scientific">Candidatus Berkelbacteria bacterium RIFOXYA2_FULL_43_10</name>
    <dbReference type="NCBI Taxonomy" id="1797472"/>
    <lineage>
        <taxon>Bacteria</taxon>
        <taxon>Candidatus Berkelbacteria</taxon>
    </lineage>
</organism>
<dbReference type="AlphaFoldDB" id="A0A1F5EFE9"/>
<dbReference type="InterPro" id="IPR052155">
    <property type="entry name" value="Biofilm_reg_signaling"/>
</dbReference>
<dbReference type="NCBIfam" id="TIGR00254">
    <property type="entry name" value="GGDEF"/>
    <property type="match status" value="1"/>
</dbReference>
<dbReference type="Proteomes" id="UP000178583">
    <property type="component" value="Unassembled WGS sequence"/>
</dbReference>
<reference evidence="2 3" key="1">
    <citation type="journal article" date="2016" name="Nat. Commun.">
        <title>Thousands of microbial genomes shed light on interconnected biogeochemical processes in an aquifer system.</title>
        <authorList>
            <person name="Anantharaman K."/>
            <person name="Brown C.T."/>
            <person name="Hug L.A."/>
            <person name="Sharon I."/>
            <person name="Castelle C.J."/>
            <person name="Probst A.J."/>
            <person name="Thomas B.C."/>
            <person name="Singh A."/>
            <person name="Wilkins M.J."/>
            <person name="Karaoz U."/>
            <person name="Brodie E.L."/>
            <person name="Williams K.H."/>
            <person name="Hubbard S.S."/>
            <person name="Banfield J.F."/>
        </authorList>
    </citation>
    <scope>NUCLEOTIDE SEQUENCE [LARGE SCALE GENOMIC DNA]</scope>
</reference>
<evidence type="ECO:0000259" key="1">
    <source>
        <dbReference type="PROSITE" id="PS50887"/>
    </source>
</evidence>
<comment type="caution">
    <text evidence="2">The sequence shown here is derived from an EMBL/GenBank/DDBJ whole genome shotgun (WGS) entry which is preliminary data.</text>
</comment>
<sequence length="266" mass="29952">MNEIPTPIEASETKIDESYYIEPVVIINERLESGDGVVNWREFELAHQECNLRIDRDHKDEVFNDLYRDKLVQILNGAIGITVERALKALERARFNKYDTLTGLQNYEHVKDSYIAMLSRMRDDQIVIFGIIDVNDLKIINDHFGGGHDAGDQAIACVAEALKSAASSFENSFVARMSRGDEFGIFVVCDQPGMKDAKDDIVARLHEASFTARVPASDQVYEQDVSVSIGFAVADKEHAINFNLLKSEADAKMYEEKRKLKEGQDA</sequence>
<accession>A0A1F5EFE9</accession>
<dbReference type="PROSITE" id="PS50887">
    <property type="entry name" value="GGDEF"/>
    <property type="match status" value="1"/>
</dbReference>
<dbReference type="SUPFAM" id="SSF55073">
    <property type="entry name" value="Nucleotide cyclase"/>
    <property type="match status" value="1"/>
</dbReference>
<dbReference type="CDD" id="cd01949">
    <property type="entry name" value="GGDEF"/>
    <property type="match status" value="1"/>
</dbReference>
<dbReference type="Pfam" id="PF00990">
    <property type="entry name" value="GGDEF"/>
    <property type="match status" value="1"/>
</dbReference>
<dbReference type="InterPro" id="IPR000160">
    <property type="entry name" value="GGDEF_dom"/>
</dbReference>
<dbReference type="STRING" id="1797472.A2215_04070"/>
<gene>
    <name evidence="2" type="ORF">A2215_04070</name>
</gene>